<proteinExistence type="predicted"/>
<sequence>MLKEKIGIFSVLIAALLMSACAGDQKESKDKPKVQVAKGLYSFGPELKLFTVCESGKEYWVADSAKTLELAYQNLAFEKPYLPVYIEVEYHFIKSDTLASSANYDSTMVVTKLLKISKQIPTGPCAQ</sequence>
<dbReference type="InterPro" id="IPR033450">
    <property type="entry name" value="NlpE_C"/>
</dbReference>
<evidence type="ECO:0000256" key="1">
    <source>
        <dbReference type="SAM" id="SignalP"/>
    </source>
</evidence>
<organism evidence="3 4">
    <name type="scientific">Pedobacter insulae</name>
    <dbReference type="NCBI Taxonomy" id="414048"/>
    <lineage>
        <taxon>Bacteria</taxon>
        <taxon>Pseudomonadati</taxon>
        <taxon>Bacteroidota</taxon>
        <taxon>Sphingobacteriia</taxon>
        <taxon>Sphingobacteriales</taxon>
        <taxon>Sphingobacteriaceae</taxon>
        <taxon>Pedobacter</taxon>
    </lineage>
</organism>
<evidence type="ECO:0000313" key="4">
    <source>
        <dbReference type="Proteomes" id="UP000199666"/>
    </source>
</evidence>
<dbReference type="EMBL" id="FOPP01000001">
    <property type="protein sequence ID" value="SFG57398.1"/>
    <property type="molecule type" value="Genomic_DNA"/>
</dbReference>
<dbReference type="InterPro" id="IPR038139">
    <property type="entry name" value="NlpE_C_sf"/>
</dbReference>
<feature type="signal peptide" evidence="1">
    <location>
        <begin position="1"/>
        <end position="22"/>
    </location>
</feature>
<keyword evidence="4" id="KW-1185">Reference proteome</keyword>
<name>A0A1I2SXR6_9SPHI</name>
<keyword evidence="1" id="KW-0732">Signal</keyword>
<dbReference type="RefSeq" id="WP_177217024.1">
    <property type="nucleotide sequence ID" value="NZ_FOPP01000001.1"/>
</dbReference>
<dbReference type="AlphaFoldDB" id="A0A1I2SXR6"/>
<accession>A0A1I2SXR6</accession>
<dbReference type="Pfam" id="PF17185">
    <property type="entry name" value="NlpE_C"/>
    <property type="match status" value="1"/>
</dbReference>
<dbReference type="Gene3D" id="2.40.50.540">
    <property type="match status" value="1"/>
</dbReference>
<evidence type="ECO:0000313" key="3">
    <source>
        <dbReference type="EMBL" id="SFG57398.1"/>
    </source>
</evidence>
<dbReference type="Proteomes" id="UP000199666">
    <property type="component" value="Unassembled WGS sequence"/>
</dbReference>
<feature type="domain" description="NlpE C-terminal OB" evidence="2">
    <location>
        <begin position="34"/>
        <end position="118"/>
    </location>
</feature>
<feature type="chain" id="PRO_5011647078" description="NlpE C-terminal OB domain-containing protein" evidence="1">
    <location>
        <begin position="23"/>
        <end position="127"/>
    </location>
</feature>
<gene>
    <name evidence="3" type="ORF">SAMN04489864_101104</name>
</gene>
<protein>
    <recommendedName>
        <fullName evidence="2">NlpE C-terminal OB domain-containing protein</fullName>
    </recommendedName>
</protein>
<dbReference type="STRING" id="414048.SAMN04489864_101104"/>
<dbReference type="PROSITE" id="PS51257">
    <property type="entry name" value="PROKAR_LIPOPROTEIN"/>
    <property type="match status" value="1"/>
</dbReference>
<reference evidence="3 4" key="1">
    <citation type="submission" date="2016-10" db="EMBL/GenBank/DDBJ databases">
        <authorList>
            <person name="de Groot N.N."/>
        </authorList>
    </citation>
    <scope>NUCLEOTIDE SEQUENCE [LARGE SCALE GENOMIC DNA]</scope>
    <source>
        <strain evidence="3 4">DSM 18684</strain>
    </source>
</reference>
<evidence type="ECO:0000259" key="2">
    <source>
        <dbReference type="Pfam" id="PF17185"/>
    </source>
</evidence>